<proteinExistence type="predicted"/>
<feature type="domain" description="DUF6589" evidence="1">
    <location>
        <begin position="1"/>
        <end position="157"/>
    </location>
</feature>
<comment type="caution">
    <text evidence="2">The sequence shown here is derived from an EMBL/GenBank/DDBJ whole genome shotgun (WGS) entry which is preliminary data.</text>
</comment>
<protein>
    <recommendedName>
        <fullName evidence="1">DUF6589 domain-containing protein</fullName>
    </recommendedName>
</protein>
<dbReference type="OrthoDB" id="3152464at2759"/>
<gene>
    <name evidence="2" type="ORF">EST38_g11748</name>
</gene>
<keyword evidence="3" id="KW-1185">Reference proteome</keyword>
<dbReference type="STRING" id="2316362.A0A4Q2D436"/>
<dbReference type="Proteomes" id="UP000290288">
    <property type="component" value="Unassembled WGS sequence"/>
</dbReference>
<accession>A0A4Q2D436</accession>
<evidence type="ECO:0000259" key="1">
    <source>
        <dbReference type="Pfam" id="PF20231"/>
    </source>
</evidence>
<evidence type="ECO:0000313" key="3">
    <source>
        <dbReference type="Proteomes" id="UP000290288"/>
    </source>
</evidence>
<sequence>MRDVLYLLELVCAVKSGDFGRVEDILPHLAMIYRGAGSNNYCAETLYMIQNLKYIWSPELGDIMRDMMIVNPSGIPGHCIATDTNMEYTIRDVKVCDFDVLILKFEYNNIIQELITVKGLQGTWDHVSKVSAAITYLKEIKRKTAKSLNLPHQNKGHSDVKTAHLVQRVAAKVEEERLLEFKINRLGNSRTTSVPDLMHEGAKKLKSSSLATFNKKFQDFVAGQATNNLEADSSTSTELEFDTLPAMALSTDSVDDEVELIGNQ</sequence>
<dbReference type="AlphaFoldDB" id="A0A4Q2D436"/>
<evidence type="ECO:0000313" key="2">
    <source>
        <dbReference type="EMBL" id="RXW14107.1"/>
    </source>
</evidence>
<organism evidence="2 3">
    <name type="scientific">Candolleomyces aberdarensis</name>
    <dbReference type="NCBI Taxonomy" id="2316362"/>
    <lineage>
        <taxon>Eukaryota</taxon>
        <taxon>Fungi</taxon>
        <taxon>Dikarya</taxon>
        <taxon>Basidiomycota</taxon>
        <taxon>Agaricomycotina</taxon>
        <taxon>Agaricomycetes</taxon>
        <taxon>Agaricomycetidae</taxon>
        <taxon>Agaricales</taxon>
        <taxon>Agaricineae</taxon>
        <taxon>Psathyrellaceae</taxon>
        <taxon>Candolleomyces</taxon>
    </lineage>
</organism>
<dbReference type="EMBL" id="SDEE01000763">
    <property type="protein sequence ID" value="RXW14107.1"/>
    <property type="molecule type" value="Genomic_DNA"/>
</dbReference>
<dbReference type="InterPro" id="IPR046496">
    <property type="entry name" value="DUF6589"/>
</dbReference>
<name>A0A4Q2D436_9AGAR</name>
<dbReference type="Pfam" id="PF20231">
    <property type="entry name" value="DUF6589"/>
    <property type="match status" value="1"/>
</dbReference>
<reference evidence="2 3" key="1">
    <citation type="submission" date="2019-01" db="EMBL/GenBank/DDBJ databases">
        <title>Draft genome sequence of Psathyrella aberdarensis IHI B618.</title>
        <authorList>
            <person name="Buettner E."/>
            <person name="Kellner H."/>
        </authorList>
    </citation>
    <scope>NUCLEOTIDE SEQUENCE [LARGE SCALE GENOMIC DNA]</scope>
    <source>
        <strain evidence="2 3">IHI B618</strain>
    </source>
</reference>